<reference evidence="1" key="2">
    <citation type="submission" date="2025-09" db="UniProtKB">
        <authorList>
            <consortium name="Ensembl"/>
        </authorList>
    </citation>
    <scope>IDENTIFICATION</scope>
</reference>
<dbReference type="Proteomes" id="UP000261580">
    <property type="component" value="Unassembled WGS sequence"/>
</dbReference>
<name>A0A3Q4GRG9_NEOBR</name>
<dbReference type="GeneTree" id="ENSGT00940000177383"/>
<evidence type="ECO:0000313" key="1">
    <source>
        <dbReference type="Ensembl" id="ENSNBRP00000012365.1"/>
    </source>
</evidence>
<dbReference type="Ensembl" id="ENSNBRT00000012722.1">
    <property type="protein sequence ID" value="ENSNBRP00000012365.1"/>
    <property type="gene ID" value="ENSNBRG00000009653.1"/>
</dbReference>
<sequence>IRFQCVGHEYLGQGIHLRVTTFGGGSMMKWAGISLTGKTRLVITESNLNGERHQDEILQSLSADLT</sequence>
<evidence type="ECO:0000313" key="2">
    <source>
        <dbReference type="Proteomes" id="UP000261580"/>
    </source>
</evidence>
<reference evidence="1" key="1">
    <citation type="submission" date="2025-08" db="UniProtKB">
        <authorList>
            <consortium name="Ensembl"/>
        </authorList>
    </citation>
    <scope>IDENTIFICATION</scope>
</reference>
<organism evidence="1 2">
    <name type="scientific">Neolamprologus brichardi</name>
    <name type="common">Fairy cichlid</name>
    <name type="synonym">Lamprologus brichardi</name>
    <dbReference type="NCBI Taxonomy" id="32507"/>
    <lineage>
        <taxon>Eukaryota</taxon>
        <taxon>Metazoa</taxon>
        <taxon>Chordata</taxon>
        <taxon>Craniata</taxon>
        <taxon>Vertebrata</taxon>
        <taxon>Euteleostomi</taxon>
        <taxon>Actinopterygii</taxon>
        <taxon>Neopterygii</taxon>
        <taxon>Teleostei</taxon>
        <taxon>Neoteleostei</taxon>
        <taxon>Acanthomorphata</taxon>
        <taxon>Ovalentaria</taxon>
        <taxon>Cichlomorphae</taxon>
        <taxon>Cichliformes</taxon>
        <taxon>Cichlidae</taxon>
        <taxon>African cichlids</taxon>
        <taxon>Pseudocrenilabrinae</taxon>
        <taxon>Lamprologini</taxon>
        <taxon>Neolamprologus</taxon>
    </lineage>
</organism>
<dbReference type="AlphaFoldDB" id="A0A3Q4GRG9"/>
<proteinExistence type="predicted"/>
<keyword evidence="2" id="KW-1185">Reference proteome</keyword>
<protein>
    <submittedName>
        <fullName evidence="1">Uncharacterized protein</fullName>
    </submittedName>
</protein>
<accession>A0A3Q4GRG9</accession>